<dbReference type="Proteomes" id="UP001558613">
    <property type="component" value="Unassembled WGS sequence"/>
</dbReference>
<evidence type="ECO:0000313" key="1">
    <source>
        <dbReference type="EMBL" id="KAL1280533.1"/>
    </source>
</evidence>
<reference evidence="1 2" key="1">
    <citation type="submission" date="2023-09" db="EMBL/GenBank/DDBJ databases">
        <authorList>
            <person name="Wang M."/>
        </authorList>
    </citation>
    <scope>NUCLEOTIDE SEQUENCE [LARGE SCALE GENOMIC DNA]</scope>
    <source>
        <strain evidence="1">GT-2023</strain>
        <tissue evidence="1">Liver</tissue>
    </source>
</reference>
<name>A0ABR3NU31_9TELE</name>
<accession>A0ABR3NU31</accession>
<dbReference type="EMBL" id="JAYMGO010000002">
    <property type="protein sequence ID" value="KAL1280533.1"/>
    <property type="molecule type" value="Genomic_DNA"/>
</dbReference>
<gene>
    <name evidence="1" type="ORF">QQF64_015133</name>
</gene>
<protein>
    <submittedName>
        <fullName evidence="1">Uncharacterized protein</fullName>
    </submittedName>
</protein>
<comment type="caution">
    <text evidence="1">The sequence shown here is derived from an EMBL/GenBank/DDBJ whole genome shotgun (WGS) entry which is preliminary data.</text>
</comment>
<evidence type="ECO:0000313" key="2">
    <source>
        <dbReference type="Proteomes" id="UP001558613"/>
    </source>
</evidence>
<keyword evidence="2" id="KW-1185">Reference proteome</keyword>
<proteinExistence type="predicted"/>
<sequence>MGKSVSEETFASQQVGRFKCRYRSSVAGPSVPFRAFQAYRDERRTLWPRPTSQAGYLAAIFDEMPQTWAHVRRWAAFASGYTESKHCSSVSGEWDWALIYGSCPGALGYRQLDFWQFIEWLHDLATQWTDSQSASVTAEFIKRLLGGKKDPVFVQNSTQTHNACPYLLAQCHRFAERTTSNGKHRTEGAADLRAPVYFHHPSSKPDTRFLGNRIDGTGAVGVVKF</sequence>
<organism evidence="1 2">
    <name type="scientific">Cirrhinus molitorella</name>
    <name type="common">mud carp</name>
    <dbReference type="NCBI Taxonomy" id="172907"/>
    <lineage>
        <taxon>Eukaryota</taxon>
        <taxon>Metazoa</taxon>
        <taxon>Chordata</taxon>
        <taxon>Craniata</taxon>
        <taxon>Vertebrata</taxon>
        <taxon>Euteleostomi</taxon>
        <taxon>Actinopterygii</taxon>
        <taxon>Neopterygii</taxon>
        <taxon>Teleostei</taxon>
        <taxon>Ostariophysi</taxon>
        <taxon>Cypriniformes</taxon>
        <taxon>Cyprinidae</taxon>
        <taxon>Labeoninae</taxon>
        <taxon>Labeonini</taxon>
        <taxon>Cirrhinus</taxon>
    </lineage>
</organism>